<accession>A0AA88SCB1</accession>
<keyword evidence="3" id="KW-1185">Reference proteome</keyword>
<dbReference type="EMBL" id="JAVHJS010000015">
    <property type="protein sequence ID" value="KAK2834252.1"/>
    <property type="molecule type" value="Genomic_DNA"/>
</dbReference>
<evidence type="ECO:0000313" key="3">
    <source>
        <dbReference type="Proteomes" id="UP001187315"/>
    </source>
</evidence>
<feature type="region of interest" description="Disordered" evidence="1">
    <location>
        <begin position="1"/>
        <end position="27"/>
    </location>
</feature>
<evidence type="ECO:0000313" key="2">
    <source>
        <dbReference type="EMBL" id="KAK2834252.1"/>
    </source>
</evidence>
<protein>
    <submittedName>
        <fullName evidence="2">Uncharacterized protein</fullName>
    </submittedName>
</protein>
<organism evidence="2 3">
    <name type="scientific">Tachysurus vachellii</name>
    <name type="common">Darkbarbel catfish</name>
    <name type="synonym">Pelteobagrus vachellii</name>
    <dbReference type="NCBI Taxonomy" id="175792"/>
    <lineage>
        <taxon>Eukaryota</taxon>
        <taxon>Metazoa</taxon>
        <taxon>Chordata</taxon>
        <taxon>Craniata</taxon>
        <taxon>Vertebrata</taxon>
        <taxon>Euteleostomi</taxon>
        <taxon>Actinopterygii</taxon>
        <taxon>Neopterygii</taxon>
        <taxon>Teleostei</taxon>
        <taxon>Ostariophysi</taxon>
        <taxon>Siluriformes</taxon>
        <taxon>Bagridae</taxon>
        <taxon>Tachysurus</taxon>
    </lineage>
</organism>
<dbReference type="AlphaFoldDB" id="A0AA88SCB1"/>
<comment type="caution">
    <text evidence="2">The sequence shown here is derived from an EMBL/GenBank/DDBJ whole genome shotgun (WGS) entry which is preliminary data.</text>
</comment>
<gene>
    <name evidence="2" type="ORF">Q7C36_014953</name>
</gene>
<feature type="compositionally biased region" description="Polar residues" evidence="1">
    <location>
        <begin position="8"/>
        <end position="18"/>
    </location>
</feature>
<dbReference type="Proteomes" id="UP001187315">
    <property type="component" value="Unassembled WGS sequence"/>
</dbReference>
<proteinExistence type="predicted"/>
<sequence length="83" mass="8956">MGTDSAVAAQSSLPSNQAEVEESFSPVEKLRHTQVSAHVLARLGDMSSQTAAHHPGLEIPARQSCVCLRCITINMDTWTSTFD</sequence>
<name>A0AA88SCB1_TACVA</name>
<reference evidence="2" key="1">
    <citation type="submission" date="2023-08" db="EMBL/GenBank/DDBJ databases">
        <title>Pelteobagrus vachellii genome.</title>
        <authorList>
            <person name="Liu H."/>
        </authorList>
    </citation>
    <scope>NUCLEOTIDE SEQUENCE</scope>
    <source>
        <strain evidence="2">PRFRI_2022a</strain>
        <tissue evidence="2">Muscle</tissue>
    </source>
</reference>
<evidence type="ECO:0000256" key="1">
    <source>
        <dbReference type="SAM" id="MobiDB-lite"/>
    </source>
</evidence>